<evidence type="ECO:0000256" key="4">
    <source>
        <dbReference type="ARBA" id="ARBA00023002"/>
    </source>
</evidence>
<accession>A0ABW8A8T6</accession>
<evidence type="ECO:0000313" key="8">
    <source>
        <dbReference type="Proteomes" id="UP001612928"/>
    </source>
</evidence>
<organism evidence="7 8">
    <name type="scientific">Nonomuraea indica</name>
    <dbReference type="NCBI Taxonomy" id="1581193"/>
    <lineage>
        <taxon>Bacteria</taxon>
        <taxon>Bacillati</taxon>
        <taxon>Actinomycetota</taxon>
        <taxon>Actinomycetes</taxon>
        <taxon>Streptosporangiales</taxon>
        <taxon>Streptosporangiaceae</taxon>
        <taxon>Nonomuraea</taxon>
    </lineage>
</organism>
<evidence type="ECO:0000313" key="7">
    <source>
        <dbReference type="EMBL" id="MFI7443189.1"/>
    </source>
</evidence>
<dbReference type="Pfam" id="PF08240">
    <property type="entry name" value="ADH_N"/>
    <property type="match status" value="1"/>
</dbReference>
<dbReference type="PROSITE" id="PS00059">
    <property type="entry name" value="ADH_ZINC"/>
    <property type="match status" value="1"/>
</dbReference>
<dbReference type="InterPro" id="IPR020843">
    <property type="entry name" value="ER"/>
</dbReference>
<dbReference type="InterPro" id="IPR002328">
    <property type="entry name" value="ADH_Zn_CS"/>
</dbReference>
<sequence>MRAAVFHEPGKMVVTDVPVPDIEADEILVRVRAASICGTDLRILRYGHFKLPPGRPRVLGHEVAGDVVEVGSQVTGHAIGDRVSVTPNVGCGHCPRCRAGLNNMCQDYEAFGVTIDGGFQEYLRVPGFALQRGNVFRLLETLSYAEAALVEPFSCCYRGQRAVDVGFEDVVVIIGAGPIGAFHVMLARTAGARKIIVANRSEARLETAARLGADVVVTTSRTDLTEVVLAETDGRGADVVITAASSPDVQAEAVSLLGVHGRVNFFSGLGQGGTVPIDTNKLHYKALTLTGTTGSSNADYAQCLHLVGDRRVRLDQLVSGTFTLDDIDDAFRHASSGAGMKAMVVFDGEKEDRP</sequence>
<comment type="similarity">
    <text evidence="5">Belongs to the zinc-containing alcohol dehydrogenase family.</text>
</comment>
<proteinExistence type="inferred from homology"/>
<evidence type="ECO:0000259" key="6">
    <source>
        <dbReference type="SMART" id="SM00829"/>
    </source>
</evidence>
<dbReference type="InterPro" id="IPR011032">
    <property type="entry name" value="GroES-like_sf"/>
</dbReference>
<comment type="cofactor">
    <cofactor evidence="1 5">
        <name>Zn(2+)</name>
        <dbReference type="ChEBI" id="CHEBI:29105"/>
    </cofactor>
</comment>
<dbReference type="SUPFAM" id="SSF50129">
    <property type="entry name" value="GroES-like"/>
    <property type="match status" value="1"/>
</dbReference>
<dbReference type="PANTHER" id="PTHR43401">
    <property type="entry name" value="L-THREONINE 3-DEHYDROGENASE"/>
    <property type="match status" value="1"/>
</dbReference>
<comment type="caution">
    <text evidence="7">The sequence shown here is derived from an EMBL/GenBank/DDBJ whole genome shotgun (WGS) entry which is preliminary data.</text>
</comment>
<protein>
    <submittedName>
        <fullName evidence="7">Zinc-dependent dehydrogenase</fullName>
    </submittedName>
</protein>
<dbReference type="SUPFAM" id="SSF51735">
    <property type="entry name" value="NAD(P)-binding Rossmann-fold domains"/>
    <property type="match status" value="1"/>
</dbReference>
<evidence type="ECO:0000256" key="5">
    <source>
        <dbReference type="RuleBase" id="RU361277"/>
    </source>
</evidence>
<feature type="domain" description="Enoyl reductase (ER)" evidence="6">
    <location>
        <begin position="7"/>
        <end position="344"/>
    </location>
</feature>
<dbReference type="Pfam" id="PF00107">
    <property type="entry name" value="ADH_zinc_N"/>
    <property type="match status" value="1"/>
</dbReference>
<keyword evidence="4" id="KW-0560">Oxidoreductase</keyword>
<evidence type="ECO:0000256" key="2">
    <source>
        <dbReference type="ARBA" id="ARBA00022723"/>
    </source>
</evidence>
<dbReference type="Gene3D" id="3.90.180.10">
    <property type="entry name" value="Medium-chain alcohol dehydrogenases, catalytic domain"/>
    <property type="match status" value="1"/>
</dbReference>
<evidence type="ECO:0000256" key="3">
    <source>
        <dbReference type="ARBA" id="ARBA00022833"/>
    </source>
</evidence>
<keyword evidence="8" id="KW-1185">Reference proteome</keyword>
<dbReference type="Proteomes" id="UP001612928">
    <property type="component" value="Unassembled WGS sequence"/>
</dbReference>
<dbReference type="InterPro" id="IPR036291">
    <property type="entry name" value="NAD(P)-bd_dom_sf"/>
</dbReference>
<dbReference type="PANTHER" id="PTHR43401:SF2">
    <property type="entry name" value="L-THREONINE 3-DEHYDROGENASE"/>
    <property type="match status" value="1"/>
</dbReference>
<keyword evidence="3 5" id="KW-0862">Zinc</keyword>
<name>A0ABW8A8T6_9ACTN</name>
<reference evidence="7 8" key="1">
    <citation type="submission" date="2024-10" db="EMBL/GenBank/DDBJ databases">
        <title>The Natural Products Discovery Center: Release of the First 8490 Sequenced Strains for Exploring Actinobacteria Biosynthetic Diversity.</title>
        <authorList>
            <person name="Kalkreuter E."/>
            <person name="Kautsar S.A."/>
            <person name="Yang D."/>
            <person name="Bader C.D."/>
            <person name="Teijaro C.N."/>
            <person name="Fluegel L."/>
            <person name="Davis C.M."/>
            <person name="Simpson J.R."/>
            <person name="Lauterbach L."/>
            <person name="Steele A.D."/>
            <person name="Gui C."/>
            <person name="Meng S."/>
            <person name="Li G."/>
            <person name="Viehrig K."/>
            <person name="Ye F."/>
            <person name="Su P."/>
            <person name="Kiefer A.F."/>
            <person name="Nichols A."/>
            <person name="Cepeda A.J."/>
            <person name="Yan W."/>
            <person name="Fan B."/>
            <person name="Jiang Y."/>
            <person name="Adhikari A."/>
            <person name="Zheng C.-J."/>
            <person name="Schuster L."/>
            <person name="Cowan T.M."/>
            <person name="Smanski M.J."/>
            <person name="Chevrette M.G."/>
            <person name="De Carvalho L.P.S."/>
            <person name="Shen B."/>
        </authorList>
    </citation>
    <scope>NUCLEOTIDE SEQUENCE [LARGE SCALE GENOMIC DNA]</scope>
    <source>
        <strain evidence="7 8">NPDC049503</strain>
    </source>
</reference>
<dbReference type="InterPro" id="IPR013154">
    <property type="entry name" value="ADH-like_N"/>
</dbReference>
<dbReference type="InterPro" id="IPR050129">
    <property type="entry name" value="Zn_alcohol_dh"/>
</dbReference>
<dbReference type="SMART" id="SM00829">
    <property type="entry name" value="PKS_ER"/>
    <property type="match status" value="1"/>
</dbReference>
<dbReference type="CDD" id="cd08235">
    <property type="entry name" value="iditol_2_DH_like"/>
    <property type="match status" value="1"/>
</dbReference>
<dbReference type="Gene3D" id="3.40.50.720">
    <property type="entry name" value="NAD(P)-binding Rossmann-like Domain"/>
    <property type="match status" value="1"/>
</dbReference>
<keyword evidence="2 5" id="KW-0479">Metal-binding</keyword>
<dbReference type="InterPro" id="IPR013149">
    <property type="entry name" value="ADH-like_C"/>
</dbReference>
<dbReference type="EMBL" id="JBITMB010000005">
    <property type="protein sequence ID" value="MFI7443189.1"/>
    <property type="molecule type" value="Genomic_DNA"/>
</dbReference>
<evidence type="ECO:0000256" key="1">
    <source>
        <dbReference type="ARBA" id="ARBA00001947"/>
    </source>
</evidence>
<dbReference type="RefSeq" id="WP_397023281.1">
    <property type="nucleotide sequence ID" value="NZ_JBITMB010000005.1"/>
</dbReference>
<gene>
    <name evidence="7" type="ORF">ACIBP5_24730</name>
</gene>